<evidence type="ECO:0000256" key="1">
    <source>
        <dbReference type="ARBA" id="ARBA00010378"/>
    </source>
</evidence>
<keyword evidence="3" id="KW-0067">ATP-binding</keyword>
<name>A0ABW1BB57_9ACTN</name>
<dbReference type="PANTHER" id="PTHR43392">
    <property type="entry name" value="AAA-TYPE ATPASE FAMILY PROTEIN / ANKYRIN REPEAT FAMILY PROTEIN"/>
    <property type="match status" value="1"/>
</dbReference>
<dbReference type="PANTHER" id="PTHR43392:SF2">
    <property type="entry name" value="AAA-TYPE ATPASE FAMILY PROTEIN _ ANKYRIN REPEAT FAMILY PROTEIN"/>
    <property type="match status" value="1"/>
</dbReference>
<dbReference type="Proteomes" id="UP001596112">
    <property type="component" value="Unassembled WGS sequence"/>
</dbReference>
<dbReference type="Gene3D" id="2.160.20.10">
    <property type="entry name" value="Single-stranded right-handed beta-helix, Pectin lyase-like"/>
    <property type="match status" value="2"/>
</dbReference>
<dbReference type="SMART" id="SM00382">
    <property type="entry name" value="AAA"/>
    <property type="match status" value="2"/>
</dbReference>
<dbReference type="InterPro" id="IPR011050">
    <property type="entry name" value="Pectin_lyase_fold/virulence"/>
</dbReference>
<comment type="similarity">
    <text evidence="1">Belongs to the CbxX/CfxQ family.</text>
</comment>
<dbReference type="InterPro" id="IPR003959">
    <property type="entry name" value="ATPase_AAA_core"/>
</dbReference>
<dbReference type="InterPro" id="IPR003593">
    <property type="entry name" value="AAA+_ATPase"/>
</dbReference>
<dbReference type="InterPro" id="IPR041627">
    <property type="entry name" value="AAA_lid_6"/>
</dbReference>
<dbReference type="PRINTS" id="PR00819">
    <property type="entry name" value="CBXCFQXSUPER"/>
</dbReference>
<dbReference type="Pfam" id="PF13229">
    <property type="entry name" value="Beta_helix"/>
    <property type="match status" value="2"/>
</dbReference>
<evidence type="ECO:0000256" key="4">
    <source>
        <dbReference type="SAM" id="MobiDB-lite"/>
    </source>
</evidence>
<dbReference type="CDD" id="cd00009">
    <property type="entry name" value="AAA"/>
    <property type="match status" value="2"/>
</dbReference>
<evidence type="ECO:0000259" key="5">
    <source>
        <dbReference type="SMART" id="SM00382"/>
    </source>
</evidence>
<dbReference type="InterPro" id="IPR039448">
    <property type="entry name" value="Beta_helix"/>
</dbReference>
<comment type="caution">
    <text evidence="6">The sequence shown here is derived from an EMBL/GenBank/DDBJ whole genome shotgun (WGS) entry which is preliminary data.</text>
</comment>
<evidence type="ECO:0000256" key="2">
    <source>
        <dbReference type="ARBA" id="ARBA00022741"/>
    </source>
</evidence>
<keyword evidence="7" id="KW-1185">Reference proteome</keyword>
<evidence type="ECO:0000256" key="3">
    <source>
        <dbReference type="ARBA" id="ARBA00022840"/>
    </source>
</evidence>
<gene>
    <name evidence="6" type="ORF">ACFQGO_22530</name>
</gene>
<keyword evidence="2" id="KW-0547">Nucleotide-binding</keyword>
<reference evidence="7" key="1">
    <citation type="journal article" date="2019" name="Int. J. Syst. Evol. Microbiol.">
        <title>The Global Catalogue of Microorganisms (GCM) 10K type strain sequencing project: providing services to taxonomists for standard genome sequencing and annotation.</title>
        <authorList>
            <consortium name="The Broad Institute Genomics Platform"/>
            <consortium name="The Broad Institute Genome Sequencing Center for Infectious Disease"/>
            <person name="Wu L."/>
            <person name="Ma J."/>
        </authorList>
    </citation>
    <scope>NUCLEOTIDE SEQUENCE [LARGE SCALE GENOMIC DNA]</scope>
    <source>
        <strain evidence="7">JCM 9918</strain>
    </source>
</reference>
<protein>
    <submittedName>
        <fullName evidence="6">Right-handed parallel beta-helix repeat-containing protein</fullName>
    </submittedName>
</protein>
<feature type="domain" description="AAA+ ATPase" evidence="5">
    <location>
        <begin position="884"/>
        <end position="1023"/>
    </location>
</feature>
<evidence type="ECO:0000313" key="6">
    <source>
        <dbReference type="EMBL" id="MFC5810242.1"/>
    </source>
</evidence>
<dbReference type="Gene3D" id="3.40.50.300">
    <property type="entry name" value="P-loop containing nucleotide triphosphate hydrolases"/>
    <property type="match status" value="2"/>
</dbReference>
<feature type="compositionally biased region" description="Low complexity" evidence="4">
    <location>
        <begin position="534"/>
        <end position="562"/>
    </location>
</feature>
<dbReference type="SUPFAM" id="SSF52540">
    <property type="entry name" value="P-loop containing nucleoside triphosphate hydrolases"/>
    <property type="match status" value="2"/>
</dbReference>
<organism evidence="6 7">
    <name type="scientific">Streptomyces heilongjiangensis</name>
    <dbReference type="NCBI Taxonomy" id="945052"/>
    <lineage>
        <taxon>Bacteria</taxon>
        <taxon>Bacillati</taxon>
        <taxon>Actinomycetota</taxon>
        <taxon>Actinomycetes</taxon>
        <taxon>Kitasatosporales</taxon>
        <taxon>Streptomycetaceae</taxon>
        <taxon>Streptomyces</taxon>
    </lineage>
</organism>
<dbReference type="Pfam" id="PF00004">
    <property type="entry name" value="AAA"/>
    <property type="match status" value="2"/>
</dbReference>
<accession>A0ABW1BB57</accession>
<sequence>MSRQVLMVCPERPDGFRTISEALAQARTGAVITVAPGRYAENLTIRTRVTIVAEGARDSAEICPRHGSAVTLLAEEVMLTGLLLRGGDEDVPVVDAPRGQVAMERCTVIGSGWTAVLARLSGSLAMRGCRVTNPAGAGVVDTAPGGSVVEDCQVEHLGSSAIVLGERSRATVSGCRLRDARGNGVLANGEARGSVEDCEISLTDKPGIALEALSSTTVLRTVVRDASTGVYVTSGTRTVLEDVTVTGGSQAGIVVSAGSDPAVRRCRTSRTAGAGLVVDERSRGTFEECEFASSTGPAIRVSGGATPVFHKPVVVDCADERAGVLITEGSAPEFDRLEVRDAAGVAVSVRSDANPLLHRPRISAPGGDGVEVGDGGRGRMEGGVIEGARGSSVLVTGSGSLYVGDSLLRASGEAGVTVASGGRITVRDTAIEGSAGSGVSVADGAELAADRCRITGSGAHGVHVAAGGRAVVAQCESSGSRGDGFRIDSAEAVSVSGFTARDNRGSGLRQTRASERLSVENLSSADNGTPDAWGAQAGTSGDAAGAAGGRAPDGASRAAPAASGPMAELEALVGLEAVKQQVSTLVHLNQLAERRARLGMPVPPMSRHLVFAGPPGTGKTTVARLYGGILASLGVLRSGHLVEVSRADLVAQVIGGTAIKTTEAFKEALGGVLFVDEAYTLLSDSKGSGADFGREAIDTLVKLMEDHRDDVVVVVAGYTTDMEAFLAANAGLASRFTRSIEFTDYSDDEMVTITENMCAAHRYELHPSTRDALARLYARMPRDASFGNGRAARRVFEEMIDRQAVRLAAMVDPAESDLALLLPDDVSADGTGAERDAPRDPQVLLAGLDAMVGLSAVKREVGDLVSVLAAARQREAVGLPAPRLSHHLVFAGPPGTGKTTVARLYADLLHSLGVLPRGRLVEVARADLVGRYVGHTAQLTREVFERALGGVLFIDEAYTLTPEHAPSDFGREAVDTLLKLMEDHRDDIVVIVAGYTEEMRRFLASNPGLASRFSRHVRFEDYSTEELVTIVRTQAGEAGYVCGPETVEALHRHLASLPRDRSFGNARTARQLLQSMTTSQARRIGAIASPGLEDLQALLPEDLPTAGAAPADGTQLVADALRA</sequence>
<feature type="domain" description="AAA+ ATPase" evidence="5">
    <location>
        <begin position="605"/>
        <end position="746"/>
    </location>
</feature>
<evidence type="ECO:0000313" key="7">
    <source>
        <dbReference type="Proteomes" id="UP001596112"/>
    </source>
</evidence>
<dbReference type="RefSeq" id="WP_272171740.1">
    <property type="nucleotide sequence ID" value="NZ_JAQOSL010000036.1"/>
</dbReference>
<dbReference type="Pfam" id="PF17866">
    <property type="entry name" value="AAA_lid_6"/>
    <property type="match status" value="2"/>
</dbReference>
<dbReference type="InterPro" id="IPR027417">
    <property type="entry name" value="P-loop_NTPase"/>
</dbReference>
<dbReference type="EMBL" id="JBHSNZ010000015">
    <property type="protein sequence ID" value="MFC5810242.1"/>
    <property type="molecule type" value="Genomic_DNA"/>
</dbReference>
<dbReference type="InterPro" id="IPR000641">
    <property type="entry name" value="CbxX/CfxQ"/>
</dbReference>
<feature type="region of interest" description="Disordered" evidence="4">
    <location>
        <begin position="501"/>
        <end position="562"/>
    </location>
</feature>
<dbReference type="InterPro" id="IPR012334">
    <property type="entry name" value="Pectin_lyas_fold"/>
</dbReference>
<dbReference type="SUPFAM" id="SSF51126">
    <property type="entry name" value="Pectin lyase-like"/>
    <property type="match status" value="2"/>
</dbReference>
<proteinExistence type="inferred from homology"/>
<dbReference type="Gene3D" id="1.10.8.60">
    <property type="match status" value="2"/>
</dbReference>
<dbReference type="InterPro" id="IPR050773">
    <property type="entry name" value="CbxX/CfxQ_RuBisCO_ESX"/>
</dbReference>
<dbReference type="InterPro" id="IPR006626">
    <property type="entry name" value="PbH1"/>
</dbReference>
<dbReference type="SMART" id="SM00710">
    <property type="entry name" value="PbH1"/>
    <property type="match status" value="14"/>
</dbReference>